<gene>
    <name evidence="2" type="ORF">BOLC2T11587H</name>
</gene>
<feature type="region of interest" description="Disordered" evidence="1">
    <location>
        <begin position="176"/>
        <end position="200"/>
    </location>
</feature>
<dbReference type="AlphaFoldDB" id="A0A3P6D5R0"/>
<protein>
    <submittedName>
        <fullName evidence="2">Uncharacterized protein</fullName>
    </submittedName>
</protein>
<feature type="compositionally biased region" description="Polar residues" evidence="1">
    <location>
        <begin position="187"/>
        <end position="196"/>
    </location>
</feature>
<organism evidence="2">
    <name type="scientific">Brassica oleracea</name>
    <name type="common">Wild cabbage</name>
    <dbReference type="NCBI Taxonomy" id="3712"/>
    <lineage>
        <taxon>Eukaryota</taxon>
        <taxon>Viridiplantae</taxon>
        <taxon>Streptophyta</taxon>
        <taxon>Embryophyta</taxon>
        <taxon>Tracheophyta</taxon>
        <taxon>Spermatophyta</taxon>
        <taxon>Magnoliopsida</taxon>
        <taxon>eudicotyledons</taxon>
        <taxon>Gunneridae</taxon>
        <taxon>Pentapetalae</taxon>
        <taxon>rosids</taxon>
        <taxon>malvids</taxon>
        <taxon>Brassicales</taxon>
        <taxon>Brassicaceae</taxon>
        <taxon>Brassiceae</taxon>
        <taxon>Brassica</taxon>
    </lineage>
</organism>
<reference evidence="2" key="1">
    <citation type="submission" date="2018-11" db="EMBL/GenBank/DDBJ databases">
        <authorList>
            <consortium name="Genoscope - CEA"/>
            <person name="William W."/>
        </authorList>
    </citation>
    <scope>NUCLEOTIDE SEQUENCE</scope>
</reference>
<sequence length="280" mass="31813">MDPNNIHSQSSSLLGLLHSQQGSVYHENFPHESFHGRINFGDSQPIPSFSSQPSQVLISVWLNTSKDSIVANEQKSGTFWDRVAHLYSSSPHGLEDGEREPGQCKKRWHRINDDVNKFCAAYSVAERQLRSRESDTDLLKKAHEIFFADQAKKFTLEHAWCTLRFEQKWLSLNAPKAGGGEKRKNVETTTQPSTTDGVVDVDRRPEGVKAAKARRNGGKGKSVSDYVSVWEMKKEDWEMKKEDLERKERLSKLSILDTLLAKTEPLSEAEEAKMGRYSYS</sequence>
<dbReference type="EMBL" id="LR031874">
    <property type="protein sequence ID" value="VDD26453.1"/>
    <property type="molecule type" value="Genomic_DNA"/>
</dbReference>
<dbReference type="PANTHER" id="PTHR45023:SF4">
    <property type="entry name" value="GLYCINE-RICH PROTEIN-RELATED"/>
    <property type="match status" value="1"/>
</dbReference>
<evidence type="ECO:0000313" key="2">
    <source>
        <dbReference type="EMBL" id="VDD26453.1"/>
    </source>
</evidence>
<name>A0A3P6D5R0_BRAOL</name>
<evidence type="ECO:0000256" key="1">
    <source>
        <dbReference type="SAM" id="MobiDB-lite"/>
    </source>
</evidence>
<accession>A0A3P6D5R0</accession>
<dbReference type="PANTHER" id="PTHR45023">
    <property type="match status" value="1"/>
</dbReference>
<proteinExistence type="predicted"/>